<organism evidence="2 3">
    <name type="scientific">Ameca splendens</name>
    <dbReference type="NCBI Taxonomy" id="208324"/>
    <lineage>
        <taxon>Eukaryota</taxon>
        <taxon>Metazoa</taxon>
        <taxon>Chordata</taxon>
        <taxon>Craniata</taxon>
        <taxon>Vertebrata</taxon>
        <taxon>Euteleostomi</taxon>
        <taxon>Actinopterygii</taxon>
        <taxon>Neopterygii</taxon>
        <taxon>Teleostei</taxon>
        <taxon>Neoteleostei</taxon>
        <taxon>Acanthomorphata</taxon>
        <taxon>Ovalentaria</taxon>
        <taxon>Atherinomorphae</taxon>
        <taxon>Cyprinodontiformes</taxon>
        <taxon>Goodeidae</taxon>
        <taxon>Ameca</taxon>
    </lineage>
</organism>
<comment type="caution">
    <text evidence="2">The sequence shown here is derived from an EMBL/GenBank/DDBJ whole genome shotgun (WGS) entry which is preliminary data.</text>
</comment>
<name>A0ABV0XHR5_9TELE</name>
<dbReference type="Proteomes" id="UP001469553">
    <property type="component" value="Unassembled WGS sequence"/>
</dbReference>
<evidence type="ECO:0000256" key="1">
    <source>
        <dbReference type="SAM" id="MobiDB-lite"/>
    </source>
</evidence>
<accession>A0ABV0XHR5</accession>
<gene>
    <name evidence="2" type="ORF">AMECASPLE_025833</name>
</gene>
<evidence type="ECO:0000313" key="3">
    <source>
        <dbReference type="Proteomes" id="UP001469553"/>
    </source>
</evidence>
<feature type="compositionally biased region" description="Polar residues" evidence="1">
    <location>
        <begin position="104"/>
        <end position="116"/>
    </location>
</feature>
<keyword evidence="3" id="KW-1185">Reference proteome</keyword>
<feature type="non-terminal residue" evidence="2">
    <location>
        <position position="1"/>
    </location>
</feature>
<dbReference type="EMBL" id="JAHRIP010002583">
    <property type="protein sequence ID" value="MEQ2280995.1"/>
    <property type="molecule type" value="Genomic_DNA"/>
</dbReference>
<protein>
    <submittedName>
        <fullName evidence="2">Uncharacterized protein</fullName>
    </submittedName>
</protein>
<reference evidence="2 3" key="1">
    <citation type="submission" date="2021-06" db="EMBL/GenBank/DDBJ databases">
        <authorList>
            <person name="Palmer J.M."/>
        </authorList>
    </citation>
    <scope>NUCLEOTIDE SEQUENCE [LARGE SCALE GENOMIC DNA]</scope>
    <source>
        <strain evidence="2 3">AS_MEX2019</strain>
        <tissue evidence="2">Muscle</tissue>
    </source>
</reference>
<sequence>QKRRSRLEQISRSRVSYYSTSQYWRKGSKVGQRAWVRAMGKNDDCDSWKGINKFKSDSKSGSFKQRKQRPILDISKLSKDVSFHLESASFDENNLSAADKGPKETQQGGIRQNNDDGNMDYHIGLVLEDRCTQH</sequence>
<proteinExistence type="predicted"/>
<evidence type="ECO:0000313" key="2">
    <source>
        <dbReference type="EMBL" id="MEQ2280995.1"/>
    </source>
</evidence>
<feature type="region of interest" description="Disordered" evidence="1">
    <location>
        <begin position="92"/>
        <end position="117"/>
    </location>
</feature>